<organism evidence="2 4">
    <name type="scientific">Leyella lascolaii</name>
    <dbReference type="NCBI Taxonomy" id="1776379"/>
    <lineage>
        <taxon>Bacteria</taxon>
        <taxon>Pseudomonadati</taxon>
        <taxon>Bacteroidota</taxon>
        <taxon>Bacteroidia</taxon>
        <taxon>Bacteroidales</taxon>
        <taxon>Prevotellaceae</taxon>
        <taxon>Leyella</taxon>
    </lineage>
</organism>
<proteinExistence type="predicted"/>
<dbReference type="RefSeq" id="WP_289825252.1">
    <property type="nucleotide sequence ID" value="NZ_JAUEIE010000005.1"/>
</dbReference>
<dbReference type="InterPro" id="IPR014127">
    <property type="entry name" value="CHP02757"/>
</dbReference>
<protein>
    <submittedName>
        <fullName evidence="2">TIGR02757 family protein</fullName>
    </submittedName>
</protein>
<evidence type="ECO:0000313" key="3">
    <source>
        <dbReference type="Proteomes" id="UP001167831"/>
    </source>
</evidence>
<evidence type="ECO:0000313" key="4">
    <source>
        <dbReference type="Proteomes" id="UP001168478"/>
    </source>
</evidence>
<name>A0AAW7JK48_9BACT</name>
<dbReference type="EMBL" id="JAUEIE010000005">
    <property type="protein sequence ID" value="MDN0022740.1"/>
    <property type="molecule type" value="Genomic_DNA"/>
</dbReference>
<evidence type="ECO:0000313" key="1">
    <source>
        <dbReference type="EMBL" id="MDN0022740.1"/>
    </source>
</evidence>
<evidence type="ECO:0000313" key="2">
    <source>
        <dbReference type="EMBL" id="MDN0026224.1"/>
    </source>
</evidence>
<dbReference type="Pfam" id="PF09674">
    <property type="entry name" value="DUF2400"/>
    <property type="match status" value="1"/>
</dbReference>
<comment type="caution">
    <text evidence="2">The sequence shown here is derived from an EMBL/GenBank/DDBJ whole genome shotgun (WGS) entry which is preliminary data.</text>
</comment>
<accession>A0AAW7JK48</accession>
<dbReference type="Proteomes" id="UP001168478">
    <property type="component" value="Unassembled WGS sequence"/>
</dbReference>
<dbReference type="Proteomes" id="UP001167831">
    <property type="component" value="Unassembled WGS sequence"/>
</dbReference>
<dbReference type="AlphaFoldDB" id="A0AAW7JK48"/>
<reference evidence="2" key="1">
    <citation type="submission" date="2023-06" db="EMBL/GenBank/DDBJ databases">
        <authorList>
            <person name="Zeman M."/>
            <person name="Kubasova T."/>
            <person name="Jahodarova E."/>
            <person name="Nykrynova M."/>
            <person name="Rychlik I."/>
        </authorList>
    </citation>
    <scope>NUCLEOTIDE SEQUENCE</scope>
    <source>
        <strain evidence="2">ET15</strain>
        <strain evidence="1">ET37</strain>
    </source>
</reference>
<dbReference type="EMBL" id="JAUEIF010000014">
    <property type="protein sequence ID" value="MDN0026224.1"/>
    <property type="molecule type" value="Genomic_DNA"/>
</dbReference>
<reference evidence="2" key="2">
    <citation type="submission" date="2023-08" db="EMBL/GenBank/DDBJ databases">
        <title>Identification and characterization of horizontal gene transfer across gut microbiota members of farm animals based on homology search.</title>
        <authorList>
            <person name="Schwarzerova J."/>
            <person name="Nykrynova M."/>
            <person name="Jureckova K."/>
            <person name="Cejkova D."/>
            <person name="Rychlik I."/>
        </authorList>
    </citation>
    <scope>NUCLEOTIDE SEQUENCE</scope>
    <source>
        <strain evidence="2">ET15</strain>
        <strain evidence="1">ET37</strain>
    </source>
</reference>
<dbReference type="NCBIfam" id="TIGR02757">
    <property type="entry name" value="TIGR02757 family protein"/>
    <property type="match status" value="1"/>
</dbReference>
<sequence length="258" mass="29460">MNDLKITLESLVARYNTTAFMENDPVAFPRCFLGKSKQDIEIAAFLASTIAWGNRKQIMNGCRKMLFDIMDGKPYNFVMHGSWQHIDPKCNIHRTFFGRDLAYMCRGLQFVYLTSNTLAIAFGQGDLTVWDGFSRLRELFAQANGGEYSKHISDPTPNRHKGGSPCKRLNLMLRWLCRQDGIVDLGVWHNLKPSQLMMPLDVHVARVGRELGLITRQGNDRKTVEELTRNLAAFDPQDPCKYDFALFGIGESKKHVKR</sequence>
<keyword evidence="3" id="KW-1185">Reference proteome</keyword>
<gene>
    <name evidence="1" type="ORF">QVN81_06835</name>
    <name evidence="2" type="ORF">QVN84_11965</name>
</gene>